<accession>A0A3B0SU85</accession>
<dbReference type="GO" id="GO:0016491">
    <property type="term" value="F:oxidoreductase activity"/>
    <property type="evidence" value="ECO:0007669"/>
    <property type="project" value="UniProtKB-KW"/>
</dbReference>
<feature type="domain" description="4Fe-4S ferredoxin-type" evidence="6">
    <location>
        <begin position="166"/>
        <end position="193"/>
    </location>
</feature>
<dbReference type="PANTHER" id="PTHR43687:SF1">
    <property type="entry name" value="FERREDOXIN III"/>
    <property type="match status" value="1"/>
</dbReference>
<organism evidence="7">
    <name type="scientific">hydrothermal vent metagenome</name>
    <dbReference type="NCBI Taxonomy" id="652676"/>
    <lineage>
        <taxon>unclassified sequences</taxon>
        <taxon>metagenomes</taxon>
        <taxon>ecological metagenomes</taxon>
    </lineage>
</organism>
<evidence type="ECO:0000259" key="6">
    <source>
        <dbReference type="PROSITE" id="PS51379"/>
    </source>
</evidence>
<evidence type="ECO:0000313" key="7">
    <source>
        <dbReference type="EMBL" id="VAW09078.1"/>
    </source>
</evidence>
<dbReference type="Gene3D" id="3.30.70.20">
    <property type="match status" value="2"/>
</dbReference>
<dbReference type="InterPro" id="IPR017896">
    <property type="entry name" value="4Fe4S_Fe-S-bd"/>
</dbReference>
<dbReference type="InterPro" id="IPR003813">
    <property type="entry name" value="MvhD/FlpD"/>
</dbReference>
<feature type="domain" description="4Fe-4S ferredoxin-type" evidence="6">
    <location>
        <begin position="381"/>
        <end position="413"/>
    </location>
</feature>
<dbReference type="GO" id="GO:0046872">
    <property type="term" value="F:metal ion binding"/>
    <property type="evidence" value="ECO:0007669"/>
    <property type="project" value="UniProtKB-KW"/>
</dbReference>
<dbReference type="PROSITE" id="PS00198">
    <property type="entry name" value="4FE4S_FER_1"/>
    <property type="match status" value="2"/>
</dbReference>
<name>A0A3B0SU85_9ZZZZ</name>
<dbReference type="SUPFAM" id="SSF54862">
    <property type="entry name" value="4Fe-4S ferredoxins"/>
    <property type="match status" value="2"/>
</dbReference>
<feature type="domain" description="4Fe-4S ferredoxin-type" evidence="6">
    <location>
        <begin position="348"/>
        <end position="377"/>
    </location>
</feature>
<dbReference type="Pfam" id="PF13187">
    <property type="entry name" value="Fer4_9"/>
    <property type="match status" value="1"/>
</dbReference>
<dbReference type="InterPro" id="IPR050572">
    <property type="entry name" value="Fe-S_Ferredoxin"/>
</dbReference>
<keyword evidence="3" id="KW-0560">Oxidoreductase</keyword>
<keyword evidence="4" id="KW-0408">Iron</keyword>
<evidence type="ECO:0000256" key="3">
    <source>
        <dbReference type="ARBA" id="ARBA00023002"/>
    </source>
</evidence>
<dbReference type="Pfam" id="PF02662">
    <property type="entry name" value="FlpD"/>
    <property type="match status" value="1"/>
</dbReference>
<evidence type="ECO:0000256" key="5">
    <source>
        <dbReference type="ARBA" id="ARBA00023014"/>
    </source>
</evidence>
<dbReference type="AlphaFoldDB" id="A0A3B0SU85"/>
<dbReference type="InterPro" id="IPR017900">
    <property type="entry name" value="4Fe4S_Fe_S_CS"/>
</dbReference>
<keyword evidence="1" id="KW-0004">4Fe-4S</keyword>
<feature type="domain" description="4Fe-4S ferredoxin-type" evidence="6">
    <location>
        <begin position="132"/>
        <end position="164"/>
    </location>
</feature>
<dbReference type="PROSITE" id="PS51379">
    <property type="entry name" value="4FE4S_FER_2"/>
    <property type="match status" value="4"/>
</dbReference>
<dbReference type="Pfam" id="PF12838">
    <property type="entry name" value="Fer4_7"/>
    <property type="match status" value="1"/>
</dbReference>
<keyword evidence="2" id="KW-0479">Metal-binding</keyword>
<evidence type="ECO:0000256" key="1">
    <source>
        <dbReference type="ARBA" id="ARBA00022485"/>
    </source>
</evidence>
<protein>
    <recommendedName>
        <fullName evidence="6">4Fe-4S ferredoxin-type domain-containing protein</fullName>
    </recommendedName>
</protein>
<reference evidence="7" key="1">
    <citation type="submission" date="2018-06" db="EMBL/GenBank/DDBJ databases">
        <authorList>
            <person name="Zhirakovskaya E."/>
        </authorList>
    </citation>
    <scope>NUCLEOTIDE SEQUENCE</scope>
</reference>
<dbReference type="EMBL" id="UOEK01000520">
    <property type="protein sequence ID" value="VAW09078.1"/>
    <property type="molecule type" value="Genomic_DNA"/>
</dbReference>
<dbReference type="PANTHER" id="PTHR43687">
    <property type="entry name" value="ADENYLYLSULFATE REDUCTASE, BETA SUBUNIT"/>
    <property type="match status" value="1"/>
</dbReference>
<dbReference type="GO" id="GO:0051539">
    <property type="term" value="F:4 iron, 4 sulfur cluster binding"/>
    <property type="evidence" value="ECO:0007669"/>
    <property type="project" value="UniProtKB-KW"/>
</dbReference>
<evidence type="ECO:0000256" key="4">
    <source>
        <dbReference type="ARBA" id="ARBA00023004"/>
    </source>
</evidence>
<sequence>MTLVICADHGTPAPSSTDGAYDTVGVKGLCSDPSALAKAGLTNPEAFILHTGEYDLGFVQGAIRKAGVDPLGVPVVTLADMPSETELQIVGAGIVARRRAFPGAGPENAKLSWPELISRRKLFALKVPQYIVAPSIDPTLCAAGHGCRLCVESCPAEALTPVDGAISYSVDACVSCGICTTTCPTGATTNPAATPGQVAAQISAMVATADEPIGVRFHCRDAQPKAFGDSWYPIEVPCTGMLTVGWLLAPLLLGVGAVTASPCTGSGCELGNDDRLKDHCSEAAGICTELGIGADRVRLAQQGRVPIPVGQIPAEAVGTMRDTDVFMALTTMTSSNAVSIGTSAGAAGIVTLHEESCTLCEQCTTVCPPNALKVNRSDGSIEITFDPRLCVGCSMCIATCPEIEKGALTLDRRFDSDALTVGRHVARTGSTATCEKCGDPIAPSAMLGRIQSMLGPEHAGTLDLISRRCISCR</sequence>
<proteinExistence type="predicted"/>
<gene>
    <name evidence="7" type="ORF">MNBD_ACTINO02-1416</name>
</gene>
<keyword evidence="5" id="KW-0411">Iron-sulfur</keyword>
<evidence type="ECO:0000256" key="2">
    <source>
        <dbReference type="ARBA" id="ARBA00022723"/>
    </source>
</evidence>